<evidence type="ECO:0008006" key="3">
    <source>
        <dbReference type="Google" id="ProtNLM"/>
    </source>
</evidence>
<dbReference type="EMBL" id="CP147247">
    <property type="protein sequence ID" value="WYJ91609.1"/>
    <property type="molecule type" value="Genomic_DNA"/>
</dbReference>
<dbReference type="InterPro" id="IPR011990">
    <property type="entry name" value="TPR-like_helical_dom_sf"/>
</dbReference>
<evidence type="ECO:0000313" key="2">
    <source>
        <dbReference type="Proteomes" id="UP000195141"/>
    </source>
</evidence>
<evidence type="ECO:0000313" key="1">
    <source>
        <dbReference type="EMBL" id="WYJ91609.1"/>
    </source>
</evidence>
<dbReference type="Proteomes" id="UP000195141">
    <property type="component" value="Chromosome"/>
</dbReference>
<dbReference type="Gene3D" id="3.40.50.300">
    <property type="entry name" value="P-loop containing nucleotide triphosphate hydrolases"/>
    <property type="match status" value="1"/>
</dbReference>
<keyword evidence="2" id="KW-1185">Reference proteome</keyword>
<dbReference type="InterPro" id="IPR027417">
    <property type="entry name" value="P-loop_NTPase"/>
</dbReference>
<dbReference type="SUPFAM" id="SSF48452">
    <property type="entry name" value="TPR-like"/>
    <property type="match status" value="1"/>
</dbReference>
<protein>
    <recommendedName>
        <fullName evidence="3">ATPase domain-containing protein</fullName>
    </recommendedName>
</protein>
<dbReference type="RefSeq" id="WP_339101744.1">
    <property type="nucleotide sequence ID" value="NZ_CP147247.1"/>
</dbReference>
<accession>A0AAQ3VX51</accession>
<reference evidence="1" key="2">
    <citation type="submission" date="2024-03" db="EMBL/GenBank/DDBJ databases">
        <title>The Genome Sequence of Enterococcus sp. DIV0242b.</title>
        <authorList>
            <consortium name="The Broad Institute Genomics Platform"/>
            <consortium name="The Broad Institute Microbial Omics Core"/>
            <consortium name="The Broad Institute Genomic Center for Infectious Diseases"/>
            <person name="Earl A."/>
            <person name="Manson A."/>
            <person name="Gilmore M."/>
            <person name="Schwartman J."/>
            <person name="Shea T."/>
            <person name="Abouelleil A."/>
            <person name="Cao P."/>
            <person name="Chapman S."/>
            <person name="Cusick C."/>
            <person name="Young S."/>
            <person name="Neafsey D."/>
            <person name="Nusbaum C."/>
            <person name="Birren B."/>
        </authorList>
    </citation>
    <scope>NUCLEOTIDE SEQUENCE</scope>
    <source>
        <strain evidence="1">9E7_DIV0242</strain>
    </source>
</reference>
<dbReference type="SMART" id="SM00028">
    <property type="entry name" value="TPR"/>
    <property type="match status" value="3"/>
</dbReference>
<dbReference type="InterPro" id="IPR019734">
    <property type="entry name" value="TPR_rpt"/>
</dbReference>
<organism evidence="1 2">
    <name type="scientific">Candidatus Enterococcus clewellii</name>
    <dbReference type="NCBI Taxonomy" id="1834193"/>
    <lineage>
        <taxon>Bacteria</taxon>
        <taxon>Bacillati</taxon>
        <taxon>Bacillota</taxon>
        <taxon>Bacilli</taxon>
        <taxon>Lactobacillales</taxon>
        <taxon>Enterococcaceae</taxon>
        <taxon>Enterococcus</taxon>
    </lineage>
</organism>
<gene>
    <name evidence="1" type="ORF">A5888_003377</name>
</gene>
<dbReference type="AlphaFoldDB" id="A0AAQ3VX51"/>
<sequence>MDNREFFDFDFVDRLEEREIAKKFLEESSSSPHVLWISGDRGVGKTYFIDNVFNKNIEWFLIHVESEKDENDISYISNFIQKLQEISGNKFIDYIKLNYSSFVETGTNITKTILDIYKIPDFGVSDIVSNCIHGFIDFKQQQYTLSKTVAKYIQSIIKKKQKIIFCFDNFTRCSPLLIDIIEMTIIENLSNDNLRFIICTTNEDLELAQFHKNFLVEKIPNVKLNMEPFKKNYFFVEILSKTCEIDEEIRECLNTLFYQCGGYPQRFKQTLINLYTKNGIICREKPKAYFLVDKFKQLLLTESVDFDYESTTFEQKLILTIMSVWKIPFPIEILQSYLEYLLNEFGNIAFLTSSESVRKSIADLINLHIIKIESYCKTDCLKFKHDSLNEIILDLNEDIVQKSYLAFFNYDFLEQKRIPNLQTDYWMLNLDYIRSFQAYYSKRSNWKEVNYEYAVKLYGNGQSYEALQIFNRLNDEIGTIPPRWLIVIAKNLLDCGEFKRSEEMLVIIEDRYLNEISIKEKITVYSMLARTKCHSYDYEQSFEFIDTAIHLSEINQLPFTELLTQKQSIFFVSPGKFEAAKIMFEDLHARDLDHPSMIGVYQSSMDFYEGRKSIELLDKGYQLAQKYDENGLSSSKILHNKGFEHIRCSDFDKAILLTEEARKNFENTSVHYQAYSYNNLAVIEMINGNWQSAVEHLMNAYVWNKNNYIYNIINTNFFVCYSALKDSKAVVYKKELEELISTNSNLDDRIYKKILINLAIDSKNNNDFYSMERYLNLYRPRFQNDVPSGKCRFISLYNNFSSEQLCMPDVPLETERYYKEIEFEPWLTTITHG</sequence>
<proteinExistence type="predicted"/>
<dbReference type="Gene3D" id="1.25.40.10">
    <property type="entry name" value="Tetratricopeptide repeat domain"/>
    <property type="match status" value="1"/>
</dbReference>
<name>A0AAQ3VX51_9ENTE</name>
<dbReference type="SUPFAM" id="SSF52540">
    <property type="entry name" value="P-loop containing nucleoside triphosphate hydrolases"/>
    <property type="match status" value="1"/>
</dbReference>
<reference evidence="1" key="1">
    <citation type="submission" date="2017-05" db="EMBL/GenBank/DDBJ databases">
        <authorList>
            <consortium name="The Broad Institute Genomics Platform"/>
            <consortium name="The Broad Institute Genomic Center for Infectious Diseases"/>
            <person name="Earl A."/>
            <person name="Manson A."/>
            <person name="Schwartman J."/>
            <person name="Gilmore M."/>
            <person name="Abouelleil A."/>
            <person name="Cao P."/>
            <person name="Chapman S."/>
            <person name="Cusick C."/>
            <person name="Shea T."/>
            <person name="Young S."/>
            <person name="Neafsey D."/>
            <person name="Nusbaum C."/>
            <person name="Birren B."/>
        </authorList>
    </citation>
    <scope>NUCLEOTIDE SEQUENCE</scope>
    <source>
        <strain evidence="1">9E7_DIV0242</strain>
    </source>
</reference>